<dbReference type="InterPro" id="IPR029044">
    <property type="entry name" value="Nucleotide-diphossugar_trans"/>
</dbReference>
<name>A0ABV8PZ31_9BACT</name>
<dbReference type="PANTHER" id="PTHR13778:SF47">
    <property type="entry name" value="LIPOPOLYSACCHARIDE 1,3-GALACTOSYLTRANSFERASE"/>
    <property type="match status" value="1"/>
</dbReference>
<gene>
    <name evidence="4" type="ORF">ACFOW1_09240</name>
</gene>
<keyword evidence="2" id="KW-0808">Transferase</keyword>
<evidence type="ECO:0000256" key="3">
    <source>
        <dbReference type="ARBA" id="ARBA00022723"/>
    </source>
</evidence>
<evidence type="ECO:0000313" key="4">
    <source>
        <dbReference type="EMBL" id="MFC4232075.1"/>
    </source>
</evidence>
<dbReference type="Gene3D" id="3.90.550.10">
    <property type="entry name" value="Spore Coat Polysaccharide Biosynthesis Protein SpsA, Chain A"/>
    <property type="match status" value="1"/>
</dbReference>
<dbReference type="CDD" id="cd04194">
    <property type="entry name" value="GT8_A4GalT_like"/>
    <property type="match status" value="1"/>
</dbReference>
<evidence type="ECO:0000313" key="5">
    <source>
        <dbReference type="Proteomes" id="UP001595906"/>
    </source>
</evidence>
<organism evidence="4 5">
    <name type="scientific">Parasediminibacterium paludis</name>
    <dbReference type="NCBI Taxonomy" id="908966"/>
    <lineage>
        <taxon>Bacteria</taxon>
        <taxon>Pseudomonadati</taxon>
        <taxon>Bacteroidota</taxon>
        <taxon>Chitinophagia</taxon>
        <taxon>Chitinophagales</taxon>
        <taxon>Chitinophagaceae</taxon>
        <taxon>Parasediminibacterium</taxon>
    </lineage>
</organism>
<protein>
    <submittedName>
        <fullName evidence="4">Glycosyltransferase family 8 protein</fullName>
    </submittedName>
</protein>
<keyword evidence="5" id="KW-1185">Reference proteome</keyword>
<dbReference type="InterPro" id="IPR002495">
    <property type="entry name" value="Glyco_trans_8"/>
</dbReference>
<dbReference type="Proteomes" id="UP001595906">
    <property type="component" value="Unassembled WGS sequence"/>
</dbReference>
<dbReference type="Pfam" id="PF01501">
    <property type="entry name" value="Glyco_transf_8"/>
    <property type="match status" value="1"/>
</dbReference>
<comment type="caution">
    <text evidence="4">The sequence shown here is derived from an EMBL/GenBank/DDBJ whole genome shotgun (WGS) entry which is preliminary data.</text>
</comment>
<dbReference type="EMBL" id="JBHSDC010000017">
    <property type="protein sequence ID" value="MFC4232075.1"/>
    <property type="molecule type" value="Genomic_DNA"/>
</dbReference>
<dbReference type="PANTHER" id="PTHR13778">
    <property type="entry name" value="GLYCOSYLTRANSFERASE 8 DOMAIN-CONTAINING PROTEIN"/>
    <property type="match status" value="1"/>
</dbReference>
<sequence>MKPLTIVVACDNHYIILLAALIKSIEANLAVDKKIAIFIIADNVNNTNRQKLQQSINTATTTLVWKEMASVIPEGMKLPLDRSSYPLNIYMRLFIPYFIPEEIETVLYLDVDMIVQKDISTLFNINLSNHVVAAVLDPRIITFDNSWGGVLNYLELGLSGTTRYFNTGLLVMNTKLWRTESVTEKIIDCIEQHKKFANYPDQYGLNVVLANKWLELDPLWNHFSTIETSESPFLIHFVERKPIYKAYNYSETFKQIFYSYLKQTAWKNFKPIGESSRYIKKLKNILNKLLRK</sequence>
<dbReference type="InterPro" id="IPR050748">
    <property type="entry name" value="Glycosyltrans_8_dom-fam"/>
</dbReference>
<keyword evidence="1" id="KW-0328">Glycosyltransferase</keyword>
<evidence type="ECO:0000256" key="2">
    <source>
        <dbReference type="ARBA" id="ARBA00022679"/>
    </source>
</evidence>
<evidence type="ECO:0000256" key="1">
    <source>
        <dbReference type="ARBA" id="ARBA00022676"/>
    </source>
</evidence>
<accession>A0ABV8PZ31</accession>
<proteinExistence type="predicted"/>
<dbReference type="RefSeq" id="WP_379013784.1">
    <property type="nucleotide sequence ID" value="NZ_JBHSDC010000017.1"/>
</dbReference>
<reference evidence="5" key="1">
    <citation type="journal article" date="2019" name="Int. J. Syst. Evol. Microbiol.">
        <title>The Global Catalogue of Microorganisms (GCM) 10K type strain sequencing project: providing services to taxonomists for standard genome sequencing and annotation.</title>
        <authorList>
            <consortium name="The Broad Institute Genomics Platform"/>
            <consortium name="The Broad Institute Genome Sequencing Center for Infectious Disease"/>
            <person name="Wu L."/>
            <person name="Ma J."/>
        </authorList>
    </citation>
    <scope>NUCLEOTIDE SEQUENCE [LARGE SCALE GENOMIC DNA]</scope>
    <source>
        <strain evidence="5">CECT 8010</strain>
    </source>
</reference>
<dbReference type="SUPFAM" id="SSF53448">
    <property type="entry name" value="Nucleotide-diphospho-sugar transferases"/>
    <property type="match status" value="1"/>
</dbReference>
<keyword evidence="3" id="KW-0479">Metal-binding</keyword>